<feature type="domain" description="DUF8021" evidence="3">
    <location>
        <begin position="178"/>
        <end position="300"/>
    </location>
</feature>
<dbReference type="AlphaFoldDB" id="A0A9P4TXN3"/>
<evidence type="ECO:0000259" key="3">
    <source>
        <dbReference type="Pfam" id="PF26061"/>
    </source>
</evidence>
<evidence type="ECO:0000313" key="4">
    <source>
        <dbReference type="EMBL" id="KAF2429023.1"/>
    </source>
</evidence>
<keyword evidence="5" id="KW-1185">Reference proteome</keyword>
<feature type="region of interest" description="Disordered" evidence="1">
    <location>
        <begin position="137"/>
        <end position="173"/>
    </location>
</feature>
<feature type="compositionally biased region" description="Low complexity" evidence="1">
    <location>
        <begin position="321"/>
        <end position="354"/>
    </location>
</feature>
<evidence type="ECO:0000313" key="5">
    <source>
        <dbReference type="Proteomes" id="UP000800235"/>
    </source>
</evidence>
<dbReference type="OrthoDB" id="3876723at2759"/>
<name>A0A9P4TXN3_9PEZI</name>
<accession>A0A9P4TXN3</accession>
<keyword evidence="2" id="KW-0732">Signal</keyword>
<feature type="region of interest" description="Disordered" evidence="1">
    <location>
        <begin position="316"/>
        <end position="367"/>
    </location>
</feature>
<evidence type="ECO:0000256" key="1">
    <source>
        <dbReference type="SAM" id="MobiDB-lite"/>
    </source>
</evidence>
<feature type="signal peptide" evidence="2">
    <location>
        <begin position="1"/>
        <end position="17"/>
    </location>
</feature>
<organism evidence="4 5">
    <name type="scientific">Tothia fuscella</name>
    <dbReference type="NCBI Taxonomy" id="1048955"/>
    <lineage>
        <taxon>Eukaryota</taxon>
        <taxon>Fungi</taxon>
        <taxon>Dikarya</taxon>
        <taxon>Ascomycota</taxon>
        <taxon>Pezizomycotina</taxon>
        <taxon>Dothideomycetes</taxon>
        <taxon>Pleosporomycetidae</taxon>
        <taxon>Venturiales</taxon>
        <taxon>Cylindrosympodiaceae</taxon>
        <taxon>Tothia</taxon>
    </lineage>
</organism>
<proteinExistence type="predicted"/>
<feature type="chain" id="PRO_5040470214" description="DUF8021 domain-containing protein" evidence="2">
    <location>
        <begin position="18"/>
        <end position="367"/>
    </location>
</feature>
<comment type="caution">
    <text evidence="4">The sequence shown here is derived from an EMBL/GenBank/DDBJ whole genome shotgun (WGS) entry which is preliminary data.</text>
</comment>
<sequence>MLCTTFLVALGATTVAAECSRETLIKARDGFFAAKGSVEAAGLAPGAKIALNNKLASSLTETPFKTLAGFTNLLVTAADTEICQIATFRVSSAQVLSTRLAIDAEGKISEVEFLQAVQGDQFFRPTGFPSTTPAVWSAPAKAGTPPNIPATWTPVGGTPGKDVQKGTCKAGGGAPHKLTRRELVYVAATYADGLRGEPWGSCIIGGSSCPRNENGVTTSSNCAVGAGNFGFLTRGRRWVADTETAVVLGAFYFDYGASGPKGASAEAPGIKAPGGAAGGQKLFLHEYFKVDAGKLAAIYAPMKNIPGAQAAANTFAQEGPGASSGTAGGAAKSVPKMPKGGAAKGAGASPKGIGMAPPTAAESPSEE</sequence>
<dbReference type="Pfam" id="PF26061">
    <property type="entry name" value="DUF8021"/>
    <property type="match status" value="1"/>
</dbReference>
<protein>
    <recommendedName>
        <fullName evidence="3">DUF8021 domain-containing protein</fullName>
    </recommendedName>
</protein>
<dbReference type="Proteomes" id="UP000800235">
    <property type="component" value="Unassembled WGS sequence"/>
</dbReference>
<dbReference type="InterPro" id="IPR058334">
    <property type="entry name" value="DUF8021"/>
</dbReference>
<evidence type="ECO:0000256" key="2">
    <source>
        <dbReference type="SAM" id="SignalP"/>
    </source>
</evidence>
<reference evidence="4" key="1">
    <citation type="journal article" date="2020" name="Stud. Mycol.">
        <title>101 Dothideomycetes genomes: a test case for predicting lifestyles and emergence of pathogens.</title>
        <authorList>
            <person name="Haridas S."/>
            <person name="Albert R."/>
            <person name="Binder M."/>
            <person name="Bloem J."/>
            <person name="Labutti K."/>
            <person name="Salamov A."/>
            <person name="Andreopoulos B."/>
            <person name="Baker S."/>
            <person name="Barry K."/>
            <person name="Bills G."/>
            <person name="Bluhm B."/>
            <person name="Cannon C."/>
            <person name="Castanera R."/>
            <person name="Culley D."/>
            <person name="Daum C."/>
            <person name="Ezra D."/>
            <person name="Gonzalez J."/>
            <person name="Henrissat B."/>
            <person name="Kuo A."/>
            <person name="Liang C."/>
            <person name="Lipzen A."/>
            <person name="Lutzoni F."/>
            <person name="Magnuson J."/>
            <person name="Mondo S."/>
            <person name="Nolan M."/>
            <person name="Ohm R."/>
            <person name="Pangilinan J."/>
            <person name="Park H.-J."/>
            <person name="Ramirez L."/>
            <person name="Alfaro M."/>
            <person name="Sun H."/>
            <person name="Tritt A."/>
            <person name="Yoshinaga Y."/>
            <person name="Zwiers L.-H."/>
            <person name="Turgeon B."/>
            <person name="Goodwin S."/>
            <person name="Spatafora J."/>
            <person name="Crous P."/>
            <person name="Grigoriev I."/>
        </authorList>
    </citation>
    <scope>NUCLEOTIDE SEQUENCE</scope>
    <source>
        <strain evidence="4">CBS 130266</strain>
    </source>
</reference>
<dbReference type="EMBL" id="MU007051">
    <property type="protein sequence ID" value="KAF2429023.1"/>
    <property type="molecule type" value="Genomic_DNA"/>
</dbReference>
<gene>
    <name evidence="4" type="ORF">EJ08DRAFT_650787</name>
</gene>